<dbReference type="OrthoDB" id="1552at2759"/>
<evidence type="ECO:0000256" key="2">
    <source>
        <dbReference type="ARBA" id="ARBA00004370"/>
    </source>
</evidence>
<evidence type="ECO:0000256" key="3">
    <source>
        <dbReference type="ARBA" id="ARBA00022692"/>
    </source>
</evidence>
<feature type="region of interest" description="Disordered" evidence="8">
    <location>
        <begin position="151"/>
        <end position="197"/>
    </location>
</feature>
<evidence type="ECO:0000256" key="8">
    <source>
        <dbReference type="SAM" id="MobiDB-lite"/>
    </source>
</evidence>
<reference evidence="9 10" key="1">
    <citation type="journal article" name="Sci. Rep.">
        <title>Genome-scale phylogenetic analyses confirm Olpidium as the closest living zoosporic fungus to the non-flagellated, terrestrial fungi.</title>
        <authorList>
            <person name="Chang Y."/>
            <person name="Rochon D."/>
            <person name="Sekimoto S."/>
            <person name="Wang Y."/>
            <person name="Chovatia M."/>
            <person name="Sandor L."/>
            <person name="Salamov A."/>
            <person name="Grigoriev I.V."/>
            <person name="Stajich J.E."/>
            <person name="Spatafora J.W."/>
        </authorList>
    </citation>
    <scope>NUCLEOTIDE SEQUENCE [LARGE SCALE GENOMIC DNA]</scope>
    <source>
        <strain evidence="9">S191</strain>
    </source>
</reference>
<evidence type="ECO:0000256" key="4">
    <source>
        <dbReference type="ARBA" id="ARBA00022989"/>
    </source>
</evidence>
<keyword evidence="3" id="KW-0812">Transmembrane</keyword>
<dbReference type="PANTHER" id="PTHR14360">
    <property type="entry name" value="PROTEIN FMP32, MITOCHONDRIAL"/>
    <property type="match status" value="1"/>
</dbReference>
<comment type="subcellular location">
    <subcellularLocation>
        <location evidence="2">Membrane</location>
    </subcellularLocation>
    <subcellularLocation>
        <location evidence="1">Mitochondrion</location>
    </subcellularLocation>
</comment>
<evidence type="ECO:0000256" key="6">
    <source>
        <dbReference type="ARBA" id="ARBA00023128"/>
    </source>
</evidence>
<protein>
    <submittedName>
        <fullName evidence="9">Uncharacterized protein</fullName>
    </submittedName>
</protein>
<dbReference type="AlphaFoldDB" id="A0A8H7ZX07"/>
<dbReference type="PANTHER" id="PTHR14360:SF12">
    <property type="entry name" value="MOZ PROTEIN REPRESENTS A CHROMATIN-ASSOCIATED ACETYLTRANSFERASE"/>
    <property type="match status" value="1"/>
</dbReference>
<keyword evidence="6" id="KW-0496">Mitochondrion</keyword>
<sequence length="197" mass="21987">MLSKSDLENVQFPLFGDCEPSHRGGKQFPFPLSSTRPLADGLSLGPPSLFSQESYLFKAALSELRTELQIHRRNDTANLRSDVNTVMREVDALHIKLREDMANLKSDIAMEMNTRKAEMRESAKKTEFGMLEANNRYTVELSDFLFSSPTPDMSASSTVLTSSMSEETSEDDHARGVRRNPTKALEVGDDGGIRPLE</sequence>
<gene>
    <name evidence="9" type="ORF">BJ554DRAFT_6840</name>
</gene>
<evidence type="ECO:0000313" key="9">
    <source>
        <dbReference type="EMBL" id="KAG5461036.1"/>
    </source>
</evidence>
<keyword evidence="4" id="KW-1133">Transmembrane helix</keyword>
<evidence type="ECO:0000313" key="10">
    <source>
        <dbReference type="Proteomes" id="UP000673691"/>
    </source>
</evidence>
<dbReference type="EMBL" id="JAEFCI010004296">
    <property type="protein sequence ID" value="KAG5461036.1"/>
    <property type="molecule type" value="Genomic_DNA"/>
</dbReference>
<dbReference type="InterPro" id="IPR024461">
    <property type="entry name" value="CCDC90-like"/>
</dbReference>
<evidence type="ECO:0000256" key="1">
    <source>
        <dbReference type="ARBA" id="ARBA00004173"/>
    </source>
</evidence>
<name>A0A8H7ZX07_9FUNG</name>
<keyword evidence="7" id="KW-0472">Membrane</keyword>
<proteinExistence type="predicted"/>
<dbReference type="GO" id="GO:0016020">
    <property type="term" value="C:membrane"/>
    <property type="evidence" value="ECO:0007669"/>
    <property type="project" value="UniProtKB-SubCell"/>
</dbReference>
<evidence type="ECO:0000256" key="5">
    <source>
        <dbReference type="ARBA" id="ARBA00023054"/>
    </source>
</evidence>
<keyword evidence="10" id="KW-1185">Reference proteome</keyword>
<feature type="compositionally biased region" description="Low complexity" evidence="8">
    <location>
        <begin position="154"/>
        <end position="166"/>
    </location>
</feature>
<dbReference type="Pfam" id="PF07798">
    <property type="entry name" value="CCDC90-like"/>
    <property type="match status" value="1"/>
</dbReference>
<comment type="caution">
    <text evidence="9">The sequence shown here is derived from an EMBL/GenBank/DDBJ whole genome shotgun (WGS) entry which is preliminary data.</text>
</comment>
<organism evidence="9 10">
    <name type="scientific">Olpidium bornovanus</name>
    <dbReference type="NCBI Taxonomy" id="278681"/>
    <lineage>
        <taxon>Eukaryota</taxon>
        <taxon>Fungi</taxon>
        <taxon>Fungi incertae sedis</taxon>
        <taxon>Olpidiomycota</taxon>
        <taxon>Olpidiomycotina</taxon>
        <taxon>Olpidiomycetes</taxon>
        <taxon>Olpidiales</taxon>
        <taxon>Olpidiaceae</taxon>
        <taxon>Olpidium</taxon>
    </lineage>
</organism>
<evidence type="ECO:0000256" key="7">
    <source>
        <dbReference type="ARBA" id="ARBA00023136"/>
    </source>
</evidence>
<keyword evidence="5" id="KW-0175">Coiled coil</keyword>
<accession>A0A8H7ZX07</accession>
<dbReference type="GO" id="GO:0005739">
    <property type="term" value="C:mitochondrion"/>
    <property type="evidence" value="ECO:0007669"/>
    <property type="project" value="UniProtKB-SubCell"/>
</dbReference>
<dbReference type="Proteomes" id="UP000673691">
    <property type="component" value="Unassembled WGS sequence"/>
</dbReference>